<dbReference type="Proteomes" id="UP000289340">
    <property type="component" value="Chromosome 6"/>
</dbReference>
<evidence type="ECO:0000256" key="1">
    <source>
        <dbReference type="ARBA" id="ARBA00022664"/>
    </source>
</evidence>
<dbReference type="EMBL" id="QZWG01000006">
    <property type="protein sequence ID" value="RZC05760.1"/>
    <property type="molecule type" value="Genomic_DNA"/>
</dbReference>
<keyword evidence="5" id="KW-1185">Reference proteome</keyword>
<dbReference type="GO" id="GO:0080156">
    <property type="term" value="P:mitochondrial mRNA modification"/>
    <property type="evidence" value="ECO:0007669"/>
    <property type="project" value="TreeGrafter"/>
</dbReference>
<accession>A0A445K4L2</accession>
<dbReference type="PANTHER" id="PTHR31346">
    <property type="entry name" value="MULTIPLE ORGANELLAR RNA EDITING FACTOR 2, CHLOROPLASTIC-RELATED-RELATED"/>
    <property type="match status" value="1"/>
</dbReference>
<name>A0A445K4L2_GLYSO</name>
<keyword evidence="2" id="KW-0809">Transit peptide</keyword>
<dbReference type="GO" id="GO:0005739">
    <property type="term" value="C:mitochondrion"/>
    <property type="evidence" value="ECO:0007669"/>
    <property type="project" value="TreeGrafter"/>
</dbReference>
<protein>
    <submittedName>
        <fullName evidence="4">Multiple organellar RNA editing factor 2, chloroplastic</fullName>
    </submittedName>
</protein>
<dbReference type="InterPro" id="IPR039206">
    <property type="entry name" value="MORF/ORRM1/DAG-like"/>
</dbReference>
<evidence type="ECO:0000313" key="5">
    <source>
        <dbReference type="Proteomes" id="UP000289340"/>
    </source>
</evidence>
<dbReference type="AlphaFoldDB" id="A0A445K4L2"/>
<keyword evidence="1" id="KW-0507">mRNA processing</keyword>
<sequence length="203" mass="22591">MVCLRFLLDKVDGGGLWRWRVLPASSYSSFHCSPSTAPFVVVRCLSDRAGDWTYSPLTTGRPSSTVSSFTKHPPADMVSLFKGCDYHHWLVVIHESAGKGCTKPQMIDCYIQTLAKVLGSSSSPPLVLPNSRFVLRFLLFPFLSSFCFHGFGGRRIGKECVDVAVGSYMVLSKESTGCCELGHDAGWFLQNFYQTFGEHWNND</sequence>
<evidence type="ECO:0000259" key="3">
    <source>
        <dbReference type="Pfam" id="PF21864"/>
    </source>
</evidence>
<organism evidence="4 5">
    <name type="scientific">Glycine soja</name>
    <name type="common">Wild soybean</name>
    <dbReference type="NCBI Taxonomy" id="3848"/>
    <lineage>
        <taxon>Eukaryota</taxon>
        <taxon>Viridiplantae</taxon>
        <taxon>Streptophyta</taxon>
        <taxon>Embryophyta</taxon>
        <taxon>Tracheophyta</taxon>
        <taxon>Spermatophyta</taxon>
        <taxon>Magnoliopsida</taxon>
        <taxon>eudicotyledons</taxon>
        <taxon>Gunneridae</taxon>
        <taxon>Pentapetalae</taxon>
        <taxon>rosids</taxon>
        <taxon>fabids</taxon>
        <taxon>Fabales</taxon>
        <taxon>Fabaceae</taxon>
        <taxon>Papilionoideae</taxon>
        <taxon>50 kb inversion clade</taxon>
        <taxon>NPAAA clade</taxon>
        <taxon>indigoferoid/millettioid clade</taxon>
        <taxon>Phaseoleae</taxon>
        <taxon>Glycine</taxon>
        <taxon>Glycine subgen. Soja</taxon>
    </lineage>
</organism>
<proteinExistence type="predicted"/>
<dbReference type="PANTHER" id="PTHR31346:SF7">
    <property type="entry name" value="MULTIPLE ORGANELLAR RNA EDITING FACTOR 2, CHLOROPLASTIC-RELATED"/>
    <property type="match status" value="1"/>
</dbReference>
<reference evidence="4 5" key="1">
    <citation type="submission" date="2018-09" db="EMBL/GenBank/DDBJ databases">
        <title>A high-quality reference genome of wild soybean provides a powerful tool to mine soybean genomes.</title>
        <authorList>
            <person name="Xie M."/>
            <person name="Chung C.Y.L."/>
            <person name="Li M.-W."/>
            <person name="Wong F.-L."/>
            <person name="Chan T.-F."/>
            <person name="Lam H.-M."/>
        </authorList>
    </citation>
    <scope>NUCLEOTIDE SEQUENCE [LARGE SCALE GENOMIC DNA]</scope>
    <source>
        <strain evidence="5">cv. W05</strain>
        <tissue evidence="4">Hypocotyl of etiolated seedlings</tissue>
    </source>
</reference>
<gene>
    <name evidence="4" type="ORF">D0Y65_013725</name>
</gene>
<evidence type="ECO:0000256" key="2">
    <source>
        <dbReference type="ARBA" id="ARBA00022946"/>
    </source>
</evidence>
<dbReference type="GO" id="GO:0006397">
    <property type="term" value="P:mRNA processing"/>
    <property type="evidence" value="ECO:0007669"/>
    <property type="project" value="UniProtKB-KW"/>
</dbReference>
<dbReference type="InterPro" id="IPR054059">
    <property type="entry name" value="MORF/ORRM1/DAG-like_MORF"/>
</dbReference>
<dbReference type="Pfam" id="PF21864">
    <property type="entry name" value="MORF_dom"/>
    <property type="match status" value="1"/>
</dbReference>
<comment type="caution">
    <text evidence="4">The sequence shown here is derived from an EMBL/GenBank/DDBJ whole genome shotgun (WGS) entry which is preliminary data.</text>
</comment>
<evidence type="ECO:0000313" key="4">
    <source>
        <dbReference type="EMBL" id="RZC05760.1"/>
    </source>
</evidence>
<dbReference type="GO" id="GO:0016554">
    <property type="term" value="P:cytidine to uridine editing"/>
    <property type="evidence" value="ECO:0007669"/>
    <property type="project" value="InterPro"/>
</dbReference>
<feature type="domain" description="MORF/ORRM1/DAG-like MORF" evidence="3">
    <location>
        <begin position="86"/>
        <end position="121"/>
    </location>
</feature>